<dbReference type="Pfam" id="PF09661">
    <property type="entry name" value="DUF2398"/>
    <property type="match status" value="1"/>
</dbReference>
<gene>
    <name evidence="2" type="ORF">C6I21_03960</name>
</gene>
<evidence type="ECO:0000256" key="1">
    <source>
        <dbReference type="SAM" id="Coils"/>
    </source>
</evidence>
<dbReference type="RefSeq" id="WP_105958143.1">
    <property type="nucleotide sequence ID" value="NZ_PVNS01000003.1"/>
</dbReference>
<accession>A0A2P6MJS3</accession>
<reference evidence="2 3" key="1">
    <citation type="submission" date="2018-03" db="EMBL/GenBank/DDBJ databases">
        <title>Bacillus urumqiensis sp. nov., a moderately haloalkaliphilic bacterium isolated from a salt lake.</title>
        <authorList>
            <person name="Zhao B."/>
            <person name="Liao Z."/>
        </authorList>
    </citation>
    <scope>NUCLEOTIDE SEQUENCE [LARGE SCALE GENOMIC DNA]</scope>
    <source>
        <strain evidence="2 3">BZ-SZ-XJ18</strain>
    </source>
</reference>
<name>A0A2P6MJS3_ALKUR</name>
<dbReference type="NCBIfam" id="TIGR02678">
    <property type="entry name" value="TIGR02678 family protein"/>
    <property type="match status" value="1"/>
</dbReference>
<evidence type="ECO:0000313" key="2">
    <source>
        <dbReference type="EMBL" id="PRO66505.1"/>
    </source>
</evidence>
<sequence length="379" mass="44148">MFDEKAVDALDILLHQFWVLRSREPKAYQLIREREKVLRRYIEDKFGLHLLVHPHVIKLEKIPVEPKAWMGLAGFQEKRDYVLFCSAMAFLEEKAVEEQFLLSELTEEIRQMEEDVDWTVYTHRKSLIRALKALTDLELIRLVDGHLQPFDMDQEQEVLYETTVYGSYFLRAFPAPLSSFSGVDAVQQAEQDMQRDHERRRRVYRKLFFTPAVQREGADDADFLYIRTHRSWLMEDIESHSPFRLRVFKNTALLTVDHPKPSQTVFPDTKAVSDVLLQLASVLHEERGTLEVFETGEVLLTHGEFEALLEKTRRRFGSGWAKYLRESSVQAVKKECLEAMKAWEMAVESHDQAMIYVQPAAGILAGTYPDDYEDGEADS</sequence>
<evidence type="ECO:0000313" key="3">
    <source>
        <dbReference type="Proteomes" id="UP000243650"/>
    </source>
</evidence>
<organism evidence="2 3">
    <name type="scientific">Alkalicoccus urumqiensis</name>
    <name type="common">Bacillus urumqiensis</name>
    <dbReference type="NCBI Taxonomy" id="1548213"/>
    <lineage>
        <taxon>Bacteria</taxon>
        <taxon>Bacillati</taxon>
        <taxon>Bacillota</taxon>
        <taxon>Bacilli</taxon>
        <taxon>Bacillales</taxon>
        <taxon>Bacillaceae</taxon>
        <taxon>Alkalicoccus</taxon>
    </lineage>
</organism>
<keyword evidence="1" id="KW-0175">Coiled coil</keyword>
<proteinExistence type="predicted"/>
<keyword evidence="3" id="KW-1185">Reference proteome</keyword>
<dbReference type="OrthoDB" id="1654131at2"/>
<dbReference type="EMBL" id="PVNS01000003">
    <property type="protein sequence ID" value="PRO66505.1"/>
    <property type="molecule type" value="Genomic_DNA"/>
</dbReference>
<protein>
    <submittedName>
        <fullName evidence="2">TIGR02678 family protein</fullName>
    </submittedName>
</protein>
<comment type="caution">
    <text evidence="2">The sequence shown here is derived from an EMBL/GenBank/DDBJ whole genome shotgun (WGS) entry which is preliminary data.</text>
</comment>
<feature type="coiled-coil region" evidence="1">
    <location>
        <begin position="88"/>
        <end position="115"/>
    </location>
</feature>
<dbReference type="Proteomes" id="UP000243650">
    <property type="component" value="Unassembled WGS sequence"/>
</dbReference>
<dbReference type="InterPro" id="IPR013494">
    <property type="entry name" value="CHP02678"/>
</dbReference>
<dbReference type="AlphaFoldDB" id="A0A2P6MJS3"/>